<keyword evidence="2" id="KW-1185">Reference proteome</keyword>
<dbReference type="OrthoDB" id="1722220at2759"/>
<organism evidence="1 2">
    <name type="scientific">Artemisia annua</name>
    <name type="common">Sweet wormwood</name>
    <dbReference type="NCBI Taxonomy" id="35608"/>
    <lineage>
        <taxon>Eukaryota</taxon>
        <taxon>Viridiplantae</taxon>
        <taxon>Streptophyta</taxon>
        <taxon>Embryophyta</taxon>
        <taxon>Tracheophyta</taxon>
        <taxon>Spermatophyta</taxon>
        <taxon>Magnoliopsida</taxon>
        <taxon>eudicotyledons</taxon>
        <taxon>Gunneridae</taxon>
        <taxon>Pentapetalae</taxon>
        <taxon>asterids</taxon>
        <taxon>campanulids</taxon>
        <taxon>Asterales</taxon>
        <taxon>Asteraceae</taxon>
        <taxon>Asteroideae</taxon>
        <taxon>Anthemideae</taxon>
        <taxon>Artemisiinae</taxon>
        <taxon>Artemisia</taxon>
    </lineage>
</organism>
<dbReference type="Proteomes" id="UP000245207">
    <property type="component" value="Unassembled WGS sequence"/>
</dbReference>
<accession>A0A2U1P8S9</accession>
<dbReference type="AlphaFoldDB" id="A0A2U1P8S9"/>
<comment type="caution">
    <text evidence="1">The sequence shown here is derived from an EMBL/GenBank/DDBJ whole genome shotgun (WGS) entry which is preliminary data.</text>
</comment>
<dbReference type="PANTHER" id="PTHR45088">
    <property type="entry name" value="OSJNBA0022H21.17 PROTEIN"/>
    <property type="match status" value="1"/>
</dbReference>
<sequence length="61" mass="7227">MVDAGLVYWEIGKKDECVRMYKRVAELGDSARQCNLGISYLQEHKRLKEEAEKEEKRCDFM</sequence>
<protein>
    <submittedName>
        <fullName evidence="1">F-box domain</fullName>
    </submittedName>
</protein>
<dbReference type="PANTHER" id="PTHR45088:SF1">
    <property type="entry name" value="OS04G0476000 PROTEIN"/>
    <property type="match status" value="1"/>
</dbReference>
<reference evidence="1 2" key="1">
    <citation type="journal article" date="2018" name="Mol. Plant">
        <title>The genome of Artemisia annua provides insight into the evolution of Asteraceae family and artemisinin biosynthesis.</title>
        <authorList>
            <person name="Shen Q."/>
            <person name="Zhang L."/>
            <person name="Liao Z."/>
            <person name="Wang S."/>
            <person name="Yan T."/>
            <person name="Shi P."/>
            <person name="Liu M."/>
            <person name="Fu X."/>
            <person name="Pan Q."/>
            <person name="Wang Y."/>
            <person name="Lv Z."/>
            <person name="Lu X."/>
            <person name="Zhang F."/>
            <person name="Jiang W."/>
            <person name="Ma Y."/>
            <person name="Chen M."/>
            <person name="Hao X."/>
            <person name="Li L."/>
            <person name="Tang Y."/>
            <person name="Lv G."/>
            <person name="Zhou Y."/>
            <person name="Sun X."/>
            <person name="Brodelius P.E."/>
            <person name="Rose J.K.C."/>
            <person name="Tang K."/>
        </authorList>
    </citation>
    <scope>NUCLEOTIDE SEQUENCE [LARGE SCALE GENOMIC DNA]</scope>
    <source>
        <strain evidence="2">cv. Huhao1</strain>
        <tissue evidence="1">Leaf</tissue>
    </source>
</reference>
<dbReference type="InterPro" id="IPR053301">
    <property type="entry name" value="F-box_motif"/>
</dbReference>
<dbReference type="EMBL" id="PKPP01001504">
    <property type="protein sequence ID" value="PWA82158.1"/>
    <property type="molecule type" value="Genomic_DNA"/>
</dbReference>
<evidence type="ECO:0000313" key="2">
    <source>
        <dbReference type="Proteomes" id="UP000245207"/>
    </source>
</evidence>
<dbReference type="SUPFAM" id="SSF81901">
    <property type="entry name" value="HCP-like"/>
    <property type="match status" value="1"/>
</dbReference>
<dbReference type="STRING" id="35608.A0A2U1P8S9"/>
<evidence type="ECO:0000313" key="1">
    <source>
        <dbReference type="EMBL" id="PWA82158.1"/>
    </source>
</evidence>
<proteinExistence type="predicted"/>
<gene>
    <name evidence="1" type="ORF">CTI12_AA180830</name>
</gene>
<name>A0A2U1P8S9_ARTAN</name>